<evidence type="ECO:0000256" key="1">
    <source>
        <dbReference type="SAM" id="MobiDB-lite"/>
    </source>
</evidence>
<protein>
    <recommendedName>
        <fullName evidence="4">DUF2007 domain-containing protein</fullName>
    </recommendedName>
</protein>
<reference evidence="2 3" key="1">
    <citation type="journal article" date="2011" name="Stand. Genomic Sci.">
        <title>Complete genome sequence of Haliscomenobacter hydrossis type strain (O).</title>
        <authorList>
            <consortium name="US DOE Joint Genome Institute (JGI-PGF)"/>
            <person name="Daligault H."/>
            <person name="Lapidus A."/>
            <person name="Zeytun A."/>
            <person name="Nolan M."/>
            <person name="Lucas S."/>
            <person name="Del Rio T.G."/>
            <person name="Tice H."/>
            <person name="Cheng J.F."/>
            <person name="Tapia R."/>
            <person name="Han C."/>
            <person name="Goodwin L."/>
            <person name="Pitluck S."/>
            <person name="Liolios K."/>
            <person name="Pagani I."/>
            <person name="Ivanova N."/>
            <person name="Huntemann M."/>
            <person name="Mavromatis K."/>
            <person name="Mikhailova N."/>
            <person name="Pati A."/>
            <person name="Chen A."/>
            <person name="Palaniappan K."/>
            <person name="Land M."/>
            <person name="Hauser L."/>
            <person name="Brambilla E.M."/>
            <person name="Rohde M."/>
            <person name="Verbarg S."/>
            <person name="Goker M."/>
            <person name="Bristow J."/>
            <person name="Eisen J.A."/>
            <person name="Markowitz V."/>
            <person name="Hugenholtz P."/>
            <person name="Kyrpides N.C."/>
            <person name="Klenk H.P."/>
            <person name="Woyke T."/>
        </authorList>
    </citation>
    <scope>NUCLEOTIDE SEQUENCE [LARGE SCALE GENOMIC DNA]</scope>
    <source>
        <strain evidence="3">ATCC 27775 / DSM 1100 / LMG 10767 / O</strain>
    </source>
</reference>
<dbReference type="EMBL" id="CP002691">
    <property type="protein sequence ID" value="AEE51081.1"/>
    <property type="molecule type" value="Genomic_DNA"/>
</dbReference>
<accession>F4KRZ4</accession>
<feature type="region of interest" description="Disordered" evidence="1">
    <location>
        <begin position="1"/>
        <end position="33"/>
    </location>
</feature>
<dbReference type="Proteomes" id="UP000008461">
    <property type="component" value="Chromosome"/>
</dbReference>
<reference key="2">
    <citation type="submission" date="2011-04" db="EMBL/GenBank/DDBJ databases">
        <title>Complete sequence of chromosome of Haliscomenobacter hydrossis DSM 1100.</title>
        <authorList>
            <consortium name="US DOE Joint Genome Institute (JGI-PGF)"/>
            <person name="Lucas S."/>
            <person name="Han J."/>
            <person name="Lapidus A."/>
            <person name="Bruce D."/>
            <person name="Goodwin L."/>
            <person name="Pitluck S."/>
            <person name="Peters L."/>
            <person name="Kyrpides N."/>
            <person name="Mavromatis K."/>
            <person name="Ivanova N."/>
            <person name="Ovchinnikova G."/>
            <person name="Pagani I."/>
            <person name="Daligault H."/>
            <person name="Detter J.C."/>
            <person name="Han C."/>
            <person name="Land M."/>
            <person name="Hauser L."/>
            <person name="Markowitz V."/>
            <person name="Cheng J.-F."/>
            <person name="Hugenholtz P."/>
            <person name="Woyke T."/>
            <person name="Wu D."/>
            <person name="Verbarg S."/>
            <person name="Frueling A."/>
            <person name="Brambilla E."/>
            <person name="Klenk H.-P."/>
            <person name="Eisen J.A."/>
        </authorList>
    </citation>
    <scope>NUCLEOTIDE SEQUENCE</scope>
    <source>
        <strain>DSM 1100</strain>
    </source>
</reference>
<organism evidence="2 3">
    <name type="scientific">Haliscomenobacter hydrossis (strain ATCC 27775 / DSM 1100 / LMG 10767 / O)</name>
    <dbReference type="NCBI Taxonomy" id="760192"/>
    <lineage>
        <taxon>Bacteria</taxon>
        <taxon>Pseudomonadati</taxon>
        <taxon>Bacteroidota</taxon>
        <taxon>Saprospiria</taxon>
        <taxon>Saprospirales</taxon>
        <taxon>Haliscomenobacteraceae</taxon>
        <taxon>Haliscomenobacter</taxon>
    </lineage>
</organism>
<dbReference type="RefSeq" id="WP_013765622.1">
    <property type="nucleotide sequence ID" value="NC_015510.1"/>
</dbReference>
<dbReference type="AlphaFoldDB" id="F4KRZ4"/>
<gene>
    <name evidence="2" type="ordered locus">Halhy_3221</name>
</gene>
<keyword evidence="3" id="KW-1185">Reference proteome</keyword>
<sequence>MPSDEILDDLQWENQPEEDENESLEEDYDEQEGFDTDTEVVCIKRFTFSWNAQVAALILRNHHIPHFLNNVLINDMMQLQSSQVELIVRKEDAGQVLDLLADIDQG</sequence>
<dbReference type="HOGENOM" id="CLU_2219434_0_0_10"/>
<evidence type="ECO:0008006" key="4">
    <source>
        <dbReference type="Google" id="ProtNLM"/>
    </source>
</evidence>
<dbReference type="KEGG" id="hhy:Halhy_3221"/>
<name>F4KRZ4_HALH1</name>
<proteinExistence type="predicted"/>
<evidence type="ECO:0000313" key="2">
    <source>
        <dbReference type="EMBL" id="AEE51081.1"/>
    </source>
</evidence>
<dbReference type="STRING" id="760192.Halhy_3221"/>
<evidence type="ECO:0000313" key="3">
    <source>
        <dbReference type="Proteomes" id="UP000008461"/>
    </source>
</evidence>